<evidence type="ECO:0000313" key="2">
    <source>
        <dbReference type="EnsemblPlants" id="QL04p075821:mrna"/>
    </source>
</evidence>
<dbReference type="AlphaFoldDB" id="A0A7N2LHW4"/>
<feature type="chain" id="PRO_5029698085" evidence="1">
    <location>
        <begin position="25"/>
        <end position="104"/>
    </location>
</feature>
<protein>
    <submittedName>
        <fullName evidence="2">Uncharacterized protein</fullName>
    </submittedName>
</protein>
<dbReference type="Gramene" id="QL04p075821:mrna">
    <property type="protein sequence ID" value="QL04p075821:mrna"/>
    <property type="gene ID" value="QL04p075821"/>
</dbReference>
<dbReference type="Proteomes" id="UP000594261">
    <property type="component" value="Chromosome 4"/>
</dbReference>
<dbReference type="EMBL" id="LRBV02000004">
    <property type="status" value="NOT_ANNOTATED_CDS"/>
    <property type="molecule type" value="Genomic_DNA"/>
</dbReference>
<proteinExistence type="predicted"/>
<keyword evidence="3" id="KW-1185">Reference proteome</keyword>
<evidence type="ECO:0000313" key="3">
    <source>
        <dbReference type="Proteomes" id="UP000594261"/>
    </source>
</evidence>
<keyword evidence="1" id="KW-0732">Signal</keyword>
<dbReference type="InParanoid" id="A0A7N2LHW4"/>
<accession>A0A7N2LHW4</accession>
<feature type="signal peptide" evidence="1">
    <location>
        <begin position="1"/>
        <end position="24"/>
    </location>
</feature>
<name>A0A7N2LHW4_QUELO</name>
<reference evidence="2" key="2">
    <citation type="submission" date="2021-01" db="UniProtKB">
        <authorList>
            <consortium name="EnsemblPlants"/>
        </authorList>
    </citation>
    <scope>IDENTIFICATION</scope>
</reference>
<sequence>MSRSACIFSLSIGYLWLICKTSVSQITEILILIDCNELENLSKADILGWTDGRFWAIPDPDKLDEEASSVEKRKSRALNPTDDCEKKASLKNIFIIGSTAFVNK</sequence>
<reference evidence="2 3" key="1">
    <citation type="journal article" date="2016" name="G3 (Bethesda)">
        <title>First Draft Assembly and Annotation of the Genome of a California Endemic Oak Quercus lobata Nee (Fagaceae).</title>
        <authorList>
            <person name="Sork V.L."/>
            <person name="Fitz-Gibbon S.T."/>
            <person name="Puiu D."/>
            <person name="Crepeau M."/>
            <person name="Gugger P.F."/>
            <person name="Sherman R."/>
            <person name="Stevens K."/>
            <person name="Langley C.H."/>
            <person name="Pellegrini M."/>
            <person name="Salzberg S.L."/>
        </authorList>
    </citation>
    <scope>NUCLEOTIDE SEQUENCE [LARGE SCALE GENOMIC DNA]</scope>
    <source>
        <strain evidence="2 3">cv. SW786</strain>
    </source>
</reference>
<organism evidence="2 3">
    <name type="scientific">Quercus lobata</name>
    <name type="common">Valley oak</name>
    <dbReference type="NCBI Taxonomy" id="97700"/>
    <lineage>
        <taxon>Eukaryota</taxon>
        <taxon>Viridiplantae</taxon>
        <taxon>Streptophyta</taxon>
        <taxon>Embryophyta</taxon>
        <taxon>Tracheophyta</taxon>
        <taxon>Spermatophyta</taxon>
        <taxon>Magnoliopsida</taxon>
        <taxon>eudicotyledons</taxon>
        <taxon>Gunneridae</taxon>
        <taxon>Pentapetalae</taxon>
        <taxon>rosids</taxon>
        <taxon>fabids</taxon>
        <taxon>Fagales</taxon>
        <taxon>Fagaceae</taxon>
        <taxon>Quercus</taxon>
    </lineage>
</organism>
<dbReference type="EnsemblPlants" id="QL04p075821:mrna">
    <property type="protein sequence ID" value="QL04p075821:mrna"/>
    <property type="gene ID" value="QL04p075821"/>
</dbReference>
<evidence type="ECO:0000256" key="1">
    <source>
        <dbReference type="SAM" id="SignalP"/>
    </source>
</evidence>